<keyword evidence="4" id="KW-1185">Reference proteome</keyword>
<dbReference type="InParanoid" id="D8LB13"/>
<keyword evidence="2" id="KW-1133">Transmembrane helix</keyword>
<proteinExistence type="predicted"/>
<gene>
    <name evidence="3" type="ORF">Esi_0000_0157</name>
</gene>
<dbReference type="OrthoDB" id="10448304at2759"/>
<reference evidence="3 4" key="1">
    <citation type="journal article" date="2010" name="Nature">
        <title>The Ectocarpus genome and the independent evolution of multicellularity in brown algae.</title>
        <authorList>
            <person name="Cock J.M."/>
            <person name="Sterck L."/>
            <person name="Rouze P."/>
            <person name="Scornet D."/>
            <person name="Allen A.E."/>
            <person name="Amoutzias G."/>
            <person name="Anthouard V."/>
            <person name="Artiguenave F."/>
            <person name="Aury J.M."/>
            <person name="Badger J.H."/>
            <person name="Beszteri B."/>
            <person name="Billiau K."/>
            <person name="Bonnet E."/>
            <person name="Bothwell J.H."/>
            <person name="Bowler C."/>
            <person name="Boyen C."/>
            <person name="Brownlee C."/>
            <person name="Carrano C.J."/>
            <person name="Charrier B."/>
            <person name="Cho G.Y."/>
            <person name="Coelho S.M."/>
            <person name="Collen J."/>
            <person name="Corre E."/>
            <person name="Da Silva C."/>
            <person name="Delage L."/>
            <person name="Delaroque N."/>
            <person name="Dittami S.M."/>
            <person name="Doulbeau S."/>
            <person name="Elias M."/>
            <person name="Farnham G."/>
            <person name="Gachon C.M."/>
            <person name="Gschloessl B."/>
            <person name="Heesch S."/>
            <person name="Jabbari K."/>
            <person name="Jubin C."/>
            <person name="Kawai H."/>
            <person name="Kimura K."/>
            <person name="Kloareg B."/>
            <person name="Kupper F.C."/>
            <person name="Lang D."/>
            <person name="Le Bail A."/>
            <person name="Leblanc C."/>
            <person name="Lerouge P."/>
            <person name="Lohr M."/>
            <person name="Lopez P.J."/>
            <person name="Martens C."/>
            <person name="Maumus F."/>
            <person name="Michel G."/>
            <person name="Miranda-Saavedra D."/>
            <person name="Morales J."/>
            <person name="Moreau H."/>
            <person name="Motomura T."/>
            <person name="Nagasato C."/>
            <person name="Napoli C.A."/>
            <person name="Nelson D.R."/>
            <person name="Nyvall-Collen P."/>
            <person name="Peters A.F."/>
            <person name="Pommier C."/>
            <person name="Potin P."/>
            <person name="Poulain J."/>
            <person name="Quesneville H."/>
            <person name="Read B."/>
            <person name="Rensing S.A."/>
            <person name="Ritter A."/>
            <person name="Rousvoal S."/>
            <person name="Samanta M."/>
            <person name="Samson G."/>
            <person name="Schroeder D.C."/>
            <person name="Segurens B."/>
            <person name="Strittmatter M."/>
            <person name="Tonon T."/>
            <person name="Tregear J.W."/>
            <person name="Valentin K."/>
            <person name="von Dassow P."/>
            <person name="Yamagishi T."/>
            <person name="Van de Peer Y."/>
            <person name="Wincker P."/>
        </authorList>
    </citation>
    <scope>NUCLEOTIDE SEQUENCE [LARGE SCALE GENOMIC DNA]</scope>
    <source>
        <strain evidence="4">Ec32 / CCAP1310/4</strain>
    </source>
</reference>
<feature type="region of interest" description="Disordered" evidence="1">
    <location>
        <begin position="533"/>
        <end position="634"/>
    </location>
</feature>
<feature type="compositionally biased region" description="Polar residues" evidence="1">
    <location>
        <begin position="584"/>
        <end position="613"/>
    </location>
</feature>
<feature type="transmembrane region" description="Helical" evidence="2">
    <location>
        <begin position="640"/>
        <end position="660"/>
    </location>
</feature>
<keyword evidence="2" id="KW-0812">Transmembrane</keyword>
<evidence type="ECO:0000256" key="1">
    <source>
        <dbReference type="SAM" id="MobiDB-lite"/>
    </source>
</evidence>
<dbReference type="Proteomes" id="UP000002630">
    <property type="component" value="Linkage Group LG01"/>
</dbReference>
<feature type="compositionally biased region" description="Low complexity" evidence="1">
    <location>
        <begin position="556"/>
        <end position="569"/>
    </location>
</feature>
<evidence type="ECO:0000313" key="4">
    <source>
        <dbReference type="Proteomes" id="UP000002630"/>
    </source>
</evidence>
<feature type="compositionally biased region" description="Acidic residues" evidence="1">
    <location>
        <begin position="623"/>
        <end position="633"/>
    </location>
</feature>
<evidence type="ECO:0000313" key="3">
    <source>
        <dbReference type="EMBL" id="CBN76522.1"/>
    </source>
</evidence>
<evidence type="ECO:0000256" key="2">
    <source>
        <dbReference type="SAM" id="Phobius"/>
    </source>
</evidence>
<organism evidence="3 4">
    <name type="scientific">Ectocarpus siliculosus</name>
    <name type="common">Brown alga</name>
    <name type="synonym">Conferva siliculosa</name>
    <dbReference type="NCBI Taxonomy" id="2880"/>
    <lineage>
        <taxon>Eukaryota</taxon>
        <taxon>Sar</taxon>
        <taxon>Stramenopiles</taxon>
        <taxon>Ochrophyta</taxon>
        <taxon>PX clade</taxon>
        <taxon>Phaeophyceae</taxon>
        <taxon>Ectocarpales</taxon>
        <taxon>Ectocarpaceae</taxon>
        <taxon>Ectocarpus</taxon>
    </lineage>
</organism>
<keyword evidence="2" id="KW-0472">Membrane</keyword>
<name>D8LB13_ECTSI</name>
<protein>
    <submittedName>
        <fullName evidence="3">Uncharacterized protein</fullName>
    </submittedName>
</protein>
<dbReference type="AlphaFoldDB" id="D8LB13"/>
<dbReference type="EMBL" id="FN647682">
    <property type="protein sequence ID" value="CBN76522.1"/>
    <property type="molecule type" value="Genomic_DNA"/>
</dbReference>
<accession>D8LB13</accession>
<sequence>MKSGVEWMMMWRAVEKDRKGTTDKTTNALSDTPGCTSVTVSGVGLSSGTYRELSSTSYYYAAGVDYHELYLSDGAWYIIPAIADYPRYRTYDEVAHPSDITLGWSECDVQFCDYVEMSTAVTVTCAATCTSITISNFGDFSGTYREVAGTSSYDELFYMAAGSEYYYVYLSGGAWFIQPNVADYPKYRTYDDAAHPADITQSWAECEAQFCDYVEIATTMTITCATATCTNIAVSDLGSYSGTYREVAGTSSYDELFYMAGGTDYYYVYLSGGAWFIQPNVVDYPKYRTYDDAAHPADITQSWAECDNTYCDYVEVATSMAITCAAATCTSIAISGLGDFSGTYREIAGTSSYDELYYMAGGTDYYYVYLSNSAWYISPNVVDYPKYRTYDDAGHPADITLGWAECDNASCDWDEPATASFNVTCADTVTATASTCTNVVLSDFGDFSGTYAEVADTSYDKQYSMATGVETYSIYLNNDAWNVQPLEAEYPRYRTYDDASNPADITLEWVECDNSYCDFDIPSPSPIVITCSGGSSSSDVLPTPSPAGVTDGTGGSSSSDTLLTPSPTGVAETTEGPLPRGVSAPSSSATSTYEPSGSSSDPDAPTAGNSTDEPGTGDAANIEMDDDGDDSGGDDLSSGAIAAISAVVLAVVGGGLGVAFKHNNIHCCQTTHFSSSA</sequence>
<dbReference type="EMBL" id="FN649726">
    <property type="protein sequence ID" value="CBN76522.1"/>
    <property type="molecule type" value="Genomic_DNA"/>
</dbReference>